<dbReference type="PRINTS" id="PR00019">
    <property type="entry name" value="LEURICHRPT"/>
</dbReference>
<dbReference type="SUPFAM" id="SSF52058">
    <property type="entry name" value="L domain-like"/>
    <property type="match status" value="1"/>
</dbReference>
<dbReference type="FunFam" id="1.10.510.10:FF:000146">
    <property type="entry name" value="LRR receptor-like serine/threonine-protein kinase IOS1"/>
    <property type="match status" value="1"/>
</dbReference>
<evidence type="ECO:0000256" key="15">
    <source>
        <dbReference type="PROSITE-ProRule" id="PRU10141"/>
    </source>
</evidence>
<evidence type="ECO:0000256" key="8">
    <source>
        <dbReference type="ARBA" id="ARBA00022737"/>
    </source>
</evidence>
<dbReference type="PaxDb" id="4565-Traes_1AL_9B45E596F.1"/>
<dbReference type="OrthoDB" id="2017114at2759"/>
<dbReference type="Gene3D" id="3.30.200.20">
    <property type="entry name" value="Phosphorylase Kinase, domain 1"/>
    <property type="match status" value="1"/>
</dbReference>
<evidence type="ECO:0000256" key="7">
    <source>
        <dbReference type="ARBA" id="ARBA00022729"/>
    </source>
</evidence>
<keyword evidence="4" id="KW-0433">Leucine-rich repeat</keyword>
<dbReference type="SMR" id="A0A3B5Y4I9"/>
<dbReference type="PROSITE" id="PS00108">
    <property type="entry name" value="PROTEIN_KINASE_ST"/>
    <property type="match status" value="1"/>
</dbReference>
<keyword evidence="5" id="KW-0808">Transferase</keyword>
<evidence type="ECO:0000256" key="17">
    <source>
        <dbReference type="SAM" id="SignalP"/>
    </source>
</evidence>
<dbReference type="AlphaFoldDB" id="A0A3B5Y4I9"/>
<dbReference type="PROSITE" id="PS00107">
    <property type="entry name" value="PROTEIN_KINASE_ATP"/>
    <property type="match status" value="1"/>
</dbReference>
<dbReference type="GO" id="GO:0004674">
    <property type="term" value="F:protein serine/threonine kinase activity"/>
    <property type="evidence" value="ECO:0007669"/>
    <property type="project" value="UniProtKB-KW"/>
</dbReference>
<dbReference type="GO" id="GO:0005886">
    <property type="term" value="C:plasma membrane"/>
    <property type="evidence" value="ECO:0007669"/>
    <property type="project" value="UniProtKB-SubCell"/>
</dbReference>
<keyword evidence="3" id="KW-0597">Phosphoprotein</keyword>
<dbReference type="InterPro" id="IPR001611">
    <property type="entry name" value="Leu-rich_rpt"/>
</dbReference>
<dbReference type="RefSeq" id="XP_044322695.1">
    <property type="nucleotide sequence ID" value="XM_044466760.1"/>
</dbReference>
<name>A0A3B5Y4I9_WHEAT</name>
<proteinExistence type="predicted"/>
<keyword evidence="6 16" id="KW-0812">Transmembrane</keyword>
<dbReference type="Gene3D" id="3.80.10.10">
    <property type="entry name" value="Ribonuclease Inhibitor"/>
    <property type="match status" value="1"/>
</dbReference>
<dbReference type="PROSITE" id="PS51450">
    <property type="entry name" value="LRR"/>
    <property type="match status" value="1"/>
</dbReference>
<dbReference type="InterPro" id="IPR011009">
    <property type="entry name" value="Kinase-like_dom_sf"/>
</dbReference>
<evidence type="ECO:0000313" key="20">
    <source>
        <dbReference type="Proteomes" id="UP000019116"/>
    </source>
</evidence>
<dbReference type="InterPro" id="IPR008271">
    <property type="entry name" value="Ser/Thr_kinase_AS"/>
</dbReference>
<dbReference type="PANTHER" id="PTHR45631:SF156">
    <property type="entry name" value="PROTEIN KINASE DOMAIN-CONTAINING PROTEIN"/>
    <property type="match status" value="1"/>
</dbReference>
<evidence type="ECO:0000256" key="12">
    <source>
        <dbReference type="ARBA" id="ARBA00022989"/>
    </source>
</evidence>
<dbReference type="InterPro" id="IPR000719">
    <property type="entry name" value="Prot_kinase_dom"/>
</dbReference>
<feature type="signal peptide" evidence="17">
    <location>
        <begin position="1"/>
        <end position="22"/>
    </location>
</feature>
<dbReference type="EnsemblPlants" id="TraesCS1A02G345700.2">
    <property type="protein sequence ID" value="TraesCS1A02G345700.2"/>
    <property type="gene ID" value="TraesCS1A02G345700"/>
</dbReference>
<keyword evidence="20" id="KW-1185">Reference proteome</keyword>
<evidence type="ECO:0000256" key="5">
    <source>
        <dbReference type="ARBA" id="ARBA00022679"/>
    </source>
</evidence>
<keyword evidence="9 15" id="KW-0547">Nucleotide-binding</keyword>
<evidence type="ECO:0000256" key="10">
    <source>
        <dbReference type="ARBA" id="ARBA00022777"/>
    </source>
</evidence>
<dbReference type="InterPro" id="IPR017441">
    <property type="entry name" value="Protein_kinase_ATP_BS"/>
</dbReference>
<evidence type="ECO:0000313" key="19">
    <source>
        <dbReference type="EnsemblPlants" id="TraesCS1A02G345700.2"/>
    </source>
</evidence>
<evidence type="ECO:0000256" key="6">
    <source>
        <dbReference type="ARBA" id="ARBA00022692"/>
    </source>
</evidence>
<dbReference type="PANTHER" id="PTHR45631">
    <property type="entry name" value="OS07G0107800 PROTEIN-RELATED"/>
    <property type="match status" value="1"/>
</dbReference>
<feature type="chain" id="PRO_5017333504" description="Protein kinase domain-containing protein" evidence="17">
    <location>
        <begin position="23"/>
        <end position="938"/>
    </location>
</feature>
<evidence type="ECO:0000256" key="11">
    <source>
        <dbReference type="ARBA" id="ARBA00022840"/>
    </source>
</evidence>
<dbReference type="SUPFAM" id="SSF56112">
    <property type="entry name" value="Protein kinase-like (PK-like)"/>
    <property type="match status" value="1"/>
</dbReference>
<feature type="domain" description="Protein kinase" evidence="18">
    <location>
        <begin position="598"/>
        <end position="873"/>
    </location>
</feature>
<dbReference type="Pfam" id="PF00069">
    <property type="entry name" value="Pkinase"/>
    <property type="match status" value="1"/>
</dbReference>
<dbReference type="Gramene" id="TraesCS1A03G0850400.2">
    <property type="protein sequence ID" value="TraesCS1A03G0850400.2.CDS"/>
    <property type="gene ID" value="TraesCS1A03G0850400"/>
</dbReference>
<comment type="subcellular location">
    <subcellularLocation>
        <location evidence="1">Cell membrane</location>
        <topology evidence="1">Single-pass membrane protein</topology>
    </subcellularLocation>
</comment>
<dbReference type="InterPro" id="IPR032675">
    <property type="entry name" value="LRR_dom_sf"/>
</dbReference>
<keyword evidence="2" id="KW-0723">Serine/threonine-protein kinase</keyword>
<dbReference type="SMART" id="SM00220">
    <property type="entry name" value="S_TKc"/>
    <property type="match status" value="1"/>
</dbReference>
<evidence type="ECO:0000256" key="3">
    <source>
        <dbReference type="ARBA" id="ARBA00022553"/>
    </source>
</evidence>
<keyword evidence="8" id="KW-0677">Repeat</keyword>
<evidence type="ECO:0000256" key="1">
    <source>
        <dbReference type="ARBA" id="ARBA00004162"/>
    </source>
</evidence>
<dbReference type="Gene3D" id="1.10.510.10">
    <property type="entry name" value="Transferase(Phosphotransferase) domain 1"/>
    <property type="match status" value="1"/>
</dbReference>
<keyword evidence="10" id="KW-0418">Kinase</keyword>
<dbReference type="STRING" id="4565.A0A3B5Y4I9"/>
<feature type="transmembrane region" description="Helical" evidence="16">
    <location>
        <begin position="534"/>
        <end position="555"/>
    </location>
</feature>
<dbReference type="Pfam" id="PF12819">
    <property type="entry name" value="Malectin_like"/>
    <property type="match status" value="1"/>
</dbReference>
<dbReference type="Proteomes" id="UP000019116">
    <property type="component" value="Chromosome 1A"/>
</dbReference>
<organism evidence="19">
    <name type="scientific">Triticum aestivum</name>
    <name type="common">Wheat</name>
    <dbReference type="NCBI Taxonomy" id="4565"/>
    <lineage>
        <taxon>Eukaryota</taxon>
        <taxon>Viridiplantae</taxon>
        <taxon>Streptophyta</taxon>
        <taxon>Embryophyta</taxon>
        <taxon>Tracheophyta</taxon>
        <taxon>Spermatophyta</taxon>
        <taxon>Magnoliopsida</taxon>
        <taxon>Liliopsida</taxon>
        <taxon>Poales</taxon>
        <taxon>Poaceae</taxon>
        <taxon>BOP clade</taxon>
        <taxon>Pooideae</taxon>
        <taxon>Triticodae</taxon>
        <taxon>Triticeae</taxon>
        <taxon>Triticinae</taxon>
        <taxon>Triticum</taxon>
    </lineage>
</organism>
<keyword evidence="12 16" id="KW-1133">Transmembrane helix</keyword>
<dbReference type="Gramene" id="TraesCS1A02G345700.2">
    <property type="protein sequence ID" value="TraesCS1A02G345700.2"/>
    <property type="gene ID" value="TraesCS1A02G345700"/>
</dbReference>
<evidence type="ECO:0000256" key="14">
    <source>
        <dbReference type="ARBA" id="ARBA00023170"/>
    </source>
</evidence>
<dbReference type="GO" id="GO:0005524">
    <property type="term" value="F:ATP binding"/>
    <property type="evidence" value="ECO:0007669"/>
    <property type="project" value="UniProtKB-UniRule"/>
</dbReference>
<evidence type="ECO:0000256" key="2">
    <source>
        <dbReference type="ARBA" id="ARBA00022527"/>
    </source>
</evidence>
<dbReference type="GeneID" id="123044087"/>
<reference evidence="19" key="1">
    <citation type="submission" date="2018-08" db="EMBL/GenBank/DDBJ databases">
        <authorList>
            <person name="Rossello M."/>
        </authorList>
    </citation>
    <scope>NUCLEOTIDE SEQUENCE [LARGE SCALE GENOMIC DNA]</scope>
    <source>
        <strain evidence="19">cv. Chinese Spring</strain>
    </source>
</reference>
<protein>
    <recommendedName>
        <fullName evidence="18">Protein kinase domain-containing protein</fullName>
    </recommendedName>
</protein>
<dbReference type="FunFam" id="3.80.10.10:FF:000129">
    <property type="entry name" value="Leucine-rich repeat receptor-like kinase"/>
    <property type="match status" value="1"/>
</dbReference>
<dbReference type="FunFam" id="3.30.200.20:FF:000394">
    <property type="entry name" value="Leucine-rich repeat receptor-like protein kinase"/>
    <property type="match status" value="1"/>
</dbReference>
<reference evidence="19" key="2">
    <citation type="submission" date="2018-10" db="UniProtKB">
        <authorList>
            <consortium name="EnsemblPlants"/>
        </authorList>
    </citation>
    <scope>IDENTIFICATION</scope>
</reference>
<dbReference type="CDD" id="cd14066">
    <property type="entry name" value="STKc_IRAK"/>
    <property type="match status" value="1"/>
</dbReference>
<sequence>MEQPTAASPWLLLLCLAAVATGGVPQARAQLESKGFISIDCGLPGTASYVDAGTKLSYVSDAGFTDDAAGANHNISAKYIRPQLSRRYHNVRSFPDGARNCYTLRPLVPGCKYLVRAAFLYGDYDGLGRPPIFNLHLGVNYWQTVNVSTPGSEVTAEAIVVVPDDFVQVCLVNTGAGTPFVSALELRPLKMKFYPQANLTQGLLVEHRMNLGPADETNIIRYPVDPYDRVWIPWADPKEWTEISTTRQVQSDDDDYEVPSAVMQTAVTPLNASKKNLDISWDPVPQPRNPSPGYFIVMHFSELQILPSSAVRQFYVRINGMELNMTAAKLYYHGTGVISNVKPYRYDKFNISLHATTNSTLPPIVNAIELFSVMPTSILGTDSQDVSASMAIKDKYHVQKNWMGDPCIPKTIAWERLMCSYTIAQTPRIISVNLSFSGPSGDILSSFANLKALQYLDLSNNNLTGTIPDALSQLPLLKFLDLSGNQLSGSIPSGFLKRIQDGSLNLRYGNNLNLCTNNNSCQPAKIKSKRAIKFVVPIAVTMVIVVVALTLFSSLRRKKRGSMKNSVKPQNETTNDGDTSLGLETRQLTYIEIERITNNLRHVLGKGGFGYVYDGFLEDGTQVAVKIRSQSSNQGDKEFLAEVQILTRIHHKNLVSLIGFCKDGEHMALVYEFMSRGTLQEHIVGGDHNTICLSWRQRLKIAVESAQGLEYLHKGCNPPLIHRDVKATNILLNTRFEAKIADFGLSKAFNHDNETQISTNVIVGTRGYMDPEYQTTGQPTTKSDVYSFGVVLLVLVTGKPPTLHNPQGISIIEWVQQRLAKGNIEGVVDVRMHGDHDVNSMWKAADIALKCTAQASSRRPNMIDVVLQLQECLKLEEDHAGGEANTSFYTGIYSNDQNLRYDAYPTNQSTNVSQSSTGFEMEHSFGRVPTMDNGPAAR</sequence>
<keyword evidence="13 16" id="KW-0472">Membrane</keyword>
<keyword evidence="7 17" id="KW-0732">Signal</keyword>
<evidence type="ECO:0000256" key="4">
    <source>
        <dbReference type="ARBA" id="ARBA00022614"/>
    </source>
</evidence>
<evidence type="ECO:0000256" key="16">
    <source>
        <dbReference type="SAM" id="Phobius"/>
    </source>
</evidence>
<evidence type="ECO:0000259" key="18">
    <source>
        <dbReference type="PROSITE" id="PS50011"/>
    </source>
</evidence>
<dbReference type="KEGG" id="taes:123044087"/>
<dbReference type="PROSITE" id="PS50011">
    <property type="entry name" value="PROTEIN_KINASE_DOM"/>
    <property type="match status" value="1"/>
</dbReference>
<keyword evidence="11 15" id="KW-0067">ATP-binding</keyword>
<evidence type="ECO:0000256" key="9">
    <source>
        <dbReference type="ARBA" id="ARBA00022741"/>
    </source>
</evidence>
<dbReference type="InterPro" id="IPR024788">
    <property type="entry name" value="Malectin-like_Carb-bd_dom"/>
</dbReference>
<keyword evidence="14" id="KW-0675">Receptor</keyword>
<feature type="binding site" evidence="15">
    <location>
        <position position="626"/>
    </location>
    <ligand>
        <name>ATP</name>
        <dbReference type="ChEBI" id="CHEBI:30616"/>
    </ligand>
</feature>
<dbReference type="Pfam" id="PF13855">
    <property type="entry name" value="LRR_8"/>
    <property type="match status" value="1"/>
</dbReference>
<accession>A0A3B5Y4I9</accession>
<evidence type="ECO:0000256" key="13">
    <source>
        <dbReference type="ARBA" id="ARBA00023136"/>
    </source>
</evidence>
<gene>
    <name evidence="19" type="primary">LOC123044087</name>
</gene>